<evidence type="ECO:0000313" key="2">
    <source>
        <dbReference type="EMBL" id="KAH0568069.1"/>
    </source>
</evidence>
<dbReference type="EMBL" id="JAHXZJ010000001">
    <property type="protein sequence ID" value="KAH0568069.1"/>
    <property type="molecule type" value="Genomic_DNA"/>
</dbReference>
<accession>A0AAV7ITC3</accession>
<sequence>MSTNVCNPTTTCGEVLFILILFITRSPSKSYSIRPEAPSSSTTSSFFCAGLKTPQIPLSFFTVSTVCVQVCSGVRNKPQVTRVPSTRESQTAKETHASVSDAVITPQFRKICCWESDRNRAMNSDVNSMPYLRRWLDSEDHRDEMKNERTPNCASSRPNLSARSAYHRPTITILMSQTVLEVSLQVVF</sequence>
<keyword evidence="3" id="KW-1185">Reference proteome</keyword>
<keyword evidence="1" id="KW-0732">Signal</keyword>
<dbReference type="AlphaFoldDB" id="A0AAV7ITC3"/>
<organism evidence="2 3">
    <name type="scientific">Cotesia glomerata</name>
    <name type="common">Lepidopteran parasitic wasp</name>
    <name type="synonym">Apanteles glomeratus</name>
    <dbReference type="NCBI Taxonomy" id="32391"/>
    <lineage>
        <taxon>Eukaryota</taxon>
        <taxon>Metazoa</taxon>
        <taxon>Ecdysozoa</taxon>
        <taxon>Arthropoda</taxon>
        <taxon>Hexapoda</taxon>
        <taxon>Insecta</taxon>
        <taxon>Pterygota</taxon>
        <taxon>Neoptera</taxon>
        <taxon>Endopterygota</taxon>
        <taxon>Hymenoptera</taxon>
        <taxon>Apocrita</taxon>
        <taxon>Ichneumonoidea</taxon>
        <taxon>Braconidae</taxon>
        <taxon>Microgastrinae</taxon>
        <taxon>Cotesia</taxon>
    </lineage>
</organism>
<reference evidence="2 3" key="1">
    <citation type="journal article" date="2021" name="J. Hered.">
        <title>A chromosome-level genome assembly of the parasitoid wasp, Cotesia glomerata (Hymenoptera: Braconidae).</title>
        <authorList>
            <person name="Pinto B.J."/>
            <person name="Weis J.J."/>
            <person name="Gamble T."/>
            <person name="Ode P.J."/>
            <person name="Paul R."/>
            <person name="Zaspel J.M."/>
        </authorList>
    </citation>
    <scope>NUCLEOTIDE SEQUENCE [LARGE SCALE GENOMIC DNA]</scope>
    <source>
        <strain evidence="2">CgM1</strain>
    </source>
</reference>
<proteinExistence type="predicted"/>
<gene>
    <name evidence="2" type="ORF">KQX54_018105</name>
</gene>
<evidence type="ECO:0000256" key="1">
    <source>
        <dbReference type="SAM" id="SignalP"/>
    </source>
</evidence>
<name>A0AAV7ITC3_COTGL</name>
<protein>
    <submittedName>
        <fullName evidence="2">Uncharacterized protein</fullName>
    </submittedName>
</protein>
<evidence type="ECO:0000313" key="3">
    <source>
        <dbReference type="Proteomes" id="UP000826195"/>
    </source>
</evidence>
<dbReference type="Proteomes" id="UP000826195">
    <property type="component" value="Unassembled WGS sequence"/>
</dbReference>
<feature type="signal peptide" evidence="1">
    <location>
        <begin position="1"/>
        <end position="30"/>
    </location>
</feature>
<comment type="caution">
    <text evidence="2">The sequence shown here is derived from an EMBL/GenBank/DDBJ whole genome shotgun (WGS) entry which is preliminary data.</text>
</comment>
<feature type="chain" id="PRO_5043630713" evidence="1">
    <location>
        <begin position="31"/>
        <end position="188"/>
    </location>
</feature>